<dbReference type="AlphaFoldDB" id="A0A4R3HZ50"/>
<accession>A0A4R3HZ50</accession>
<evidence type="ECO:0000313" key="3">
    <source>
        <dbReference type="Proteomes" id="UP000295793"/>
    </source>
</evidence>
<dbReference type="PIRSF" id="PIRSF028538">
    <property type="entry name" value="DUF1820"/>
    <property type="match status" value="1"/>
</dbReference>
<dbReference type="RefSeq" id="WP_132703329.1">
    <property type="nucleotide sequence ID" value="NZ_SLZR01000019.1"/>
</dbReference>
<sequence length="108" mass="12344">MKPKKSIYRVIFVNQEKLYEIYCSQVFQSDMYGFIEVEELIFGERSQLLVDPGEERLQSEFAGVKRSYIPMPSIVRIDEVEKEGTPKVTDSKGSNISAFPGAMPKKTD</sequence>
<keyword evidence="3" id="KW-1185">Reference proteome</keyword>
<feature type="region of interest" description="Disordered" evidence="1">
    <location>
        <begin position="83"/>
        <end position="108"/>
    </location>
</feature>
<dbReference type="Pfam" id="PF08850">
    <property type="entry name" value="DUF1820"/>
    <property type="match status" value="1"/>
</dbReference>
<name>A0A4R3HZ50_9GAMM</name>
<gene>
    <name evidence="2" type="ORF">BCF53_11933</name>
</gene>
<dbReference type="Proteomes" id="UP000295793">
    <property type="component" value="Unassembled WGS sequence"/>
</dbReference>
<comment type="caution">
    <text evidence="2">The sequence shown here is derived from an EMBL/GenBank/DDBJ whole genome shotgun (WGS) entry which is preliminary data.</text>
</comment>
<protein>
    <recommendedName>
        <fullName evidence="4">DUF1820 family protein</fullName>
    </recommendedName>
</protein>
<evidence type="ECO:0000256" key="1">
    <source>
        <dbReference type="SAM" id="MobiDB-lite"/>
    </source>
</evidence>
<dbReference type="InterPro" id="IPR014949">
    <property type="entry name" value="DUF1820"/>
</dbReference>
<dbReference type="OrthoDB" id="5641137at2"/>
<proteinExistence type="predicted"/>
<evidence type="ECO:0000313" key="2">
    <source>
        <dbReference type="EMBL" id="TCS37611.1"/>
    </source>
</evidence>
<organism evidence="2 3">
    <name type="scientific">Reinekea marinisedimentorum</name>
    <dbReference type="NCBI Taxonomy" id="230495"/>
    <lineage>
        <taxon>Bacteria</taxon>
        <taxon>Pseudomonadati</taxon>
        <taxon>Pseudomonadota</taxon>
        <taxon>Gammaproteobacteria</taxon>
        <taxon>Oceanospirillales</taxon>
        <taxon>Saccharospirillaceae</taxon>
        <taxon>Reinekea</taxon>
    </lineage>
</organism>
<evidence type="ECO:0008006" key="4">
    <source>
        <dbReference type="Google" id="ProtNLM"/>
    </source>
</evidence>
<reference evidence="2 3" key="1">
    <citation type="submission" date="2019-03" db="EMBL/GenBank/DDBJ databases">
        <title>Genomic Encyclopedia of Archaeal and Bacterial Type Strains, Phase II (KMG-II): from individual species to whole genera.</title>
        <authorList>
            <person name="Goeker M."/>
        </authorList>
    </citation>
    <scope>NUCLEOTIDE SEQUENCE [LARGE SCALE GENOMIC DNA]</scope>
    <source>
        <strain evidence="2 3">DSM 15388</strain>
    </source>
</reference>
<dbReference type="EMBL" id="SLZR01000019">
    <property type="protein sequence ID" value="TCS37611.1"/>
    <property type="molecule type" value="Genomic_DNA"/>
</dbReference>